<accession>A0ABX0J3S0</accession>
<dbReference type="RefSeq" id="WP_166147464.1">
    <property type="nucleotide sequence ID" value="NZ_JAAOIW010000002.1"/>
</dbReference>
<evidence type="ECO:0000259" key="1">
    <source>
        <dbReference type="Pfam" id="PF13088"/>
    </source>
</evidence>
<dbReference type="PANTHER" id="PTHR43752:SF2">
    <property type="entry name" value="BNR_ASP-BOX REPEAT FAMILY PROTEIN"/>
    <property type="match status" value="1"/>
</dbReference>
<dbReference type="Pfam" id="PF13088">
    <property type="entry name" value="BNR_2"/>
    <property type="match status" value="1"/>
</dbReference>
<protein>
    <submittedName>
        <fullName evidence="2">Exo-alpha-sialidase</fullName>
    </submittedName>
</protein>
<dbReference type="PANTHER" id="PTHR43752">
    <property type="entry name" value="BNR/ASP-BOX REPEAT FAMILY PROTEIN"/>
    <property type="match status" value="1"/>
</dbReference>
<keyword evidence="3" id="KW-1185">Reference proteome</keyword>
<dbReference type="InterPro" id="IPR011040">
    <property type="entry name" value="Sialidase"/>
</dbReference>
<comment type="caution">
    <text evidence="2">The sequence shown here is derived from an EMBL/GenBank/DDBJ whole genome shotgun (WGS) entry which is preliminary data.</text>
</comment>
<evidence type="ECO:0000313" key="2">
    <source>
        <dbReference type="EMBL" id="NHN29473.1"/>
    </source>
</evidence>
<dbReference type="SUPFAM" id="SSF50939">
    <property type="entry name" value="Sialidases"/>
    <property type="match status" value="1"/>
</dbReference>
<dbReference type="InterPro" id="IPR036278">
    <property type="entry name" value="Sialidase_sf"/>
</dbReference>
<dbReference type="Proteomes" id="UP001165962">
    <property type="component" value="Unassembled WGS sequence"/>
</dbReference>
<feature type="domain" description="Sialidase" evidence="1">
    <location>
        <begin position="33"/>
        <end position="331"/>
    </location>
</feature>
<sequence>MKLKQQERQFLFEEDRPFAACHASTVITLPDGGLLVAYFAGSKEGEPDVAIWCSKRTKGSWSKPYKVADEEGLVHWNPVLFRKDDGQIVLHYKVGKPIPKWYTRVITSDDGGETWSEPEELVPGDVGGRGPVKNKLIVLKDGTWLAPASVEDETWDAFADISHDQGKTWTQSAMVPVVRGNGEQGGSVPTSASAPVSKSQVIRGKGLIQPTIWESKPGHVHMLHRSTAGFIYRSDSTDSGQTWSTAYRTYLPNNNSGIDLARMDDGTLVLAYNPVGMYNGPRMPLLLSISTDNGENWEQLVVLEGDYRTYMKPIEPGEYSYPAVIAEGNHIYVTYTWKRERVVCWSLEVER</sequence>
<proteinExistence type="predicted"/>
<reference evidence="2" key="1">
    <citation type="submission" date="2020-03" db="EMBL/GenBank/DDBJ databases">
        <title>Draft sequencing of Paenibacilllus sp. S3N08.</title>
        <authorList>
            <person name="Kim D.-U."/>
        </authorList>
    </citation>
    <scope>NUCLEOTIDE SEQUENCE</scope>
    <source>
        <strain evidence="2">S3N08</strain>
    </source>
</reference>
<evidence type="ECO:0000313" key="3">
    <source>
        <dbReference type="Proteomes" id="UP001165962"/>
    </source>
</evidence>
<dbReference type="CDD" id="cd15482">
    <property type="entry name" value="Sialidase_non-viral"/>
    <property type="match status" value="1"/>
</dbReference>
<name>A0ABX0J3S0_9BACL</name>
<gene>
    <name evidence="2" type="ORF">G9U52_06460</name>
</gene>
<dbReference type="Gene3D" id="2.120.10.10">
    <property type="match status" value="1"/>
</dbReference>
<dbReference type="EMBL" id="JAAOIW010000002">
    <property type="protein sequence ID" value="NHN29473.1"/>
    <property type="molecule type" value="Genomic_DNA"/>
</dbReference>
<organism evidence="2 3">
    <name type="scientific">Paenibacillus agricola</name>
    <dbReference type="NCBI Taxonomy" id="2716264"/>
    <lineage>
        <taxon>Bacteria</taxon>
        <taxon>Bacillati</taxon>
        <taxon>Bacillota</taxon>
        <taxon>Bacilli</taxon>
        <taxon>Bacillales</taxon>
        <taxon>Paenibacillaceae</taxon>
        <taxon>Paenibacillus</taxon>
    </lineage>
</organism>